<dbReference type="NCBIfam" id="TIGR01198">
    <property type="entry name" value="pgl"/>
    <property type="match status" value="1"/>
</dbReference>
<dbReference type="AlphaFoldDB" id="A0A0W0VLV0"/>
<dbReference type="Pfam" id="PF01182">
    <property type="entry name" value="Glucosamine_iso"/>
    <property type="match status" value="1"/>
</dbReference>
<keyword evidence="7" id="KW-0378">Hydrolase</keyword>
<dbReference type="GO" id="GO:0017057">
    <property type="term" value="F:6-phosphogluconolactonase activity"/>
    <property type="evidence" value="ECO:0007669"/>
    <property type="project" value="UniProtKB-UniRule"/>
</dbReference>
<feature type="domain" description="Glucosamine/galactosamine-6-phosphate isomerase" evidence="8">
    <location>
        <begin position="8"/>
        <end position="207"/>
    </location>
</feature>
<dbReference type="PANTHER" id="PTHR11054">
    <property type="entry name" value="6-PHOSPHOGLUCONOLACTONASE"/>
    <property type="match status" value="1"/>
</dbReference>
<comment type="function">
    <text evidence="2 7">Hydrolysis of 6-phosphogluconolactone to 6-phosphogluconate.</text>
</comment>
<accession>A0A0W0VLV0</accession>
<evidence type="ECO:0000256" key="5">
    <source>
        <dbReference type="ARBA" id="ARBA00013198"/>
    </source>
</evidence>
<evidence type="ECO:0000256" key="1">
    <source>
        <dbReference type="ARBA" id="ARBA00000832"/>
    </source>
</evidence>
<proteinExistence type="inferred from homology"/>
<dbReference type="CDD" id="cd01400">
    <property type="entry name" value="6PGL"/>
    <property type="match status" value="1"/>
</dbReference>
<dbReference type="OrthoDB" id="9810967at2"/>
<dbReference type="PANTHER" id="PTHR11054:SF0">
    <property type="entry name" value="6-PHOSPHOGLUCONOLACTONASE"/>
    <property type="match status" value="1"/>
</dbReference>
<evidence type="ECO:0000256" key="2">
    <source>
        <dbReference type="ARBA" id="ARBA00002681"/>
    </source>
</evidence>
<reference evidence="9 10" key="1">
    <citation type="submission" date="2015-11" db="EMBL/GenBank/DDBJ databases">
        <title>Genomic analysis of 38 Legionella species identifies large and diverse effector repertoires.</title>
        <authorList>
            <person name="Burstein D."/>
            <person name="Amaro F."/>
            <person name="Zusman T."/>
            <person name="Lifshitz Z."/>
            <person name="Cohen O."/>
            <person name="Gilbert J.A."/>
            <person name="Pupko T."/>
            <person name="Shuman H.A."/>
            <person name="Segal G."/>
        </authorList>
    </citation>
    <scope>NUCLEOTIDE SEQUENCE [LARGE SCALE GENOMIC DNA]</scope>
    <source>
        <strain evidence="9 10">ATCC 49505</strain>
    </source>
</reference>
<evidence type="ECO:0000256" key="4">
    <source>
        <dbReference type="ARBA" id="ARBA00010662"/>
    </source>
</evidence>
<protein>
    <recommendedName>
        <fullName evidence="6 7">6-phosphogluconolactonase</fullName>
        <shortName evidence="7">6PGL</shortName>
        <ecNumber evidence="5 7">3.1.1.31</ecNumber>
    </recommendedName>
</protein>
<dbReference type="GO" id="GO:0006098">
    <property type="term" value="P:pentose-phosphate shunt"/>
    <property type="evidence" value="ECO:0007669"/>
    <property type="project" value="UniProtKB-UniPathway"/>
</dbReference>
<evidence type="ECO:0000259" key="8">
    <source>
        <dbReference type="Pfam" id="PF01182"/>
    </source>
</evidence>
<dbReference type="RefSeq" id="WP_058529221.1">
    <property type="nucleotide sequence ID" value="NZ_CAAAHZ010000003.1"/>
</dbReference>
<dbReference type="GO" id="GO:0005975">
    <property type="term" value="P:carbohydrate metabolic process"/>
    <property type="evidence" value="ECO:0007669"/>
    <property type="project" value="UniProtKB-UniRule"/>
</dbReference>
<evidence type="ECO:0000313" key="9">
    <source>
        <dbReference type="EMBL" id="KTD21120.1"/>
    </source>
</evidence>
<comment type="caution">
    <text evidence="9">The sequence shown here is derived from an EMBL/GenBank/DDBJ whole genome shotgun (WGS) entry which is preliminary data.</text>
</comment>
<evidence type="ECO:0000313" key="10">
    <source>
        <dbReference type="Proteomes" id="UP000054997"/>
    </source>
</evidence>
<dbReference type="InterPro" id="IPR037171">
    <property type="entry name" value="NagB/RpiA_transferase-like"/>
</dbReference>
<dbReference type="UniPathway" id="UPA00115">
    <property type="reaction ID" value="UER00409"/>
</dbReference>
<dbReference type="InterPro" id="IPR039104">
    <property type="entry name" value="6PGL"/>
</dbReference>
<evidence type="ECO:0000256" key="3">
    <source>
        <dbReference type="ARBA" id="ARBA00004961"/>
    </source>
</evidence>
<evidence type="ECO:0000256" key="6">
    <source>
        <dbReference type="ARBA" id="ARBA00020337"/>
    </source>
</evidence>
<dbReference type="Gene3D" id="3.40.50.1360">
    <property type="match status" value="1"/>
</dbReference>
<dbReference type="STRING" id="45068.Llon_1218"/>
<evidence type="ECO:0000256" key="7">
    <source>
        <dbReference type="RuleBase" id="RU365095"/>
    </source>
</evidence>
<gene>
    <name evidence="7" type="primary">pgl</name>
    <name evidence="9" type="ORF">Llon_1218</name>
</gene>
<name>A0A0W0VLV0_9GAMM</name>
<dbReference type="SUPFAM" id="SSF100950">
    <property type="entry name" value="NagB/RpiA/CoA transferase-like"/>
    <property type="match status" value="1"/>
</dbReference>
<dbReference type="InterPro" id="IPR005900">
    <property type="entry name" value="6-phosphogluconolactonase_DevB"/>
</dbReference>
<comment type="similarity">
    <text evidence="4 7">Belongs to the glucosamine/galactosamine-6-phosphate isomerase family. 6-phosphogluconolactonase subfamily.</text>
</comment>
<comment type="pathway">
    <text evidence="3 7">Carbohydrate degradation; pentose phosphate pathway; D-ribulose 5-phosphate from D-glucose 6-phosphate (oxidative stage): step 2/3.</text>
</comment>
<organism evidence="9 10">
    <name type="scientific">Legionella londiniensis</name>
    <dbReference type="NCBI Taxonomy" id="45068"/>
    <lineage>
        <taxon>Bacteria</taxon>
        <taxon>Pseudomonadati</taxon>
        <taxon>Pseudomonadota</taxon>
        <taxon>Gammaproteobacteria</taxon>
        <taxon>Legionellales</taxon>
        <taxon>Legionellaceae</taxon>
        <taxon>Legionella</taxon>
    </lineage>
</organism>
<dbReference type="Proteomes" id="UP000054997">
    <property type="component" value="Unassembled WGS sequence"/>
</dbReference>
<sequence length="219" mass="24403">MQLTSYESKEILSQEFAAKIRAILSEAIALRNQAFLAVSGGQTPLQLFKILSKIELAWHLVTVTLVDERIVDVNSPESNEYWVKRYLLQGKASRANFISLHAQNINETVAALPPFDVLILGMGEDGHTASLFPCCAELTKALADEEDKAIMFTNPLSASHARITMTKKRLLSSLHIFLHIIGEKKKEVLQKAFTVNNPNLMPVCAFLSQPELQILYAPQ</sequence>
<dbReference type="InterPro" id="IPR006148">
    <property type="entry name" value="Glc/Gal-6P_isomerase"/>
</dbReference>
<dbReference type="PATRIC" id="fig|45068.5.peg.1317"/>
<comment type="catalytic activity">
    <reaction evidence="1 7">
        <text>6-phospho-D-glucono-1,5-lactone + H2O = 6-phospho-D-gluconate + H(+)</text>
        <dbReference type="Rhea" id="RHEA:12556"/>
        <dbReference type="ChEBI" id="CHEBI:15377"/>
        <dbReference type="ChEBI" id="CHEBI:15378"/>
        <dbReference type="ChEBI" id="CHEBI:57955"/>
        <dbReference type="ChEBI" id="CHEBI:58759"/>
        <dbReference type="EC" id="3.1.1.31"/>
    </reaction>
</comment>
<dbReference type="EMBL" id="LNYK01000016">
    <property type="protein sequence ID" value="KTD21120.1"/>
    <property type="molecule type" value="Genomic_DNA"/>
</dbReference>
<keyword evidence="10" id="KW-1185">Reference proteome</keyword>
<dbReference type="EC" id="3.1.1.31" evidence="5 7"/>